<name>A0A6C0HVZ0_9ZZZZ</name>
<dbReference type="AlphaFoldDB" id="A0A6C0HVZ0"/>
<accession>A0A6C0HVZ0</accession>
<evidence type="ECO:0000313" key="1">
    <source>
        <dbReference type="EMBL" id="QHT84316.1"/>
    </source>
</evidence>
<sequence>MSCYKPNQNNPMGNFLPFDPRDKQAVCDVPMNEHFKFLNGDNFDNAFRLNFNPNAVTTSYPDISGLANYLFKDPARCRNTGYLCRTNADQTTNLDRIGFNNPEVNDKYYQEIDNTKSGSNSSNIYYIGGHSN</sequence>
<reference evidence="1" key="1">
    <citation type="journal article" date="2020" name="Nature">
        <title>Giant virus diversity and host interactions through global metagenomics.</title>
        <authorList>
            <person name="Schulz F."/>
            <person name="Roux S."/>
            <person name="Paez-Espino D."/>
            <person name="Jungbluth S."/>
            <person name="Walsh D.A."/>
            <person name="Denef V.J."/>
            <person name="McMahon K.D."/>
            <person name="Konstantinidis K.T."/>
            <person name="Eloe-Fadrosh E.A."/>
            <person name="Kyrpides N.C."/>
            <person name="Woyke T."/>
        </authorList>
    </citation>
    <scope>NUCLEOTIDE SEQUENCE</scope>
    <source>
        <strain evidence="1">GVMAG-M-3300023184-177</strain>
    </source>
</reference>
<proteinExistence type="predicted"/>
<organism evidence="1">
    <name type="scientific">viral metagenome</name>
    <dbReference type="NCBI Taxonomy" id="1070528"/>
    <lineage>
        <taxon>unclassified sequences</taxon>
        <taxon>metagenomes</taxon>
        <taxon>organismal metagenomes</taxon>
    </lineage>
</organism>
<dbReference type="EMBL" id="MN740017">
    <property type="protein sequence ID" value="QHT84316.1"/>
    <property type="molecule type" value="Genomic_DNA"/>
</dbReference>
<protein>
    <submittedName>
        <fullName evidence="1">Uncharacterized protein</fullName>
    </submittedName>
</protein>